<keyword evidence="4" id="KW-0645">Protease</keyword>
<dbReference type="PANTHER" id="PTHR11963:SF23">
    <property type="entry name" value="CYTOSOL AMINOPEPTIDASE"/>
    <property type="match status" value="1"/>
</dbReference>
<comment type="similarity">
    <text evidence="1">Belongs to the peptidase M17 family.</text>
</comment>
<evidence type="ECO:0000256" key="6">
    <source>
        <dbReference type="ARBA" id="ARBA00023511"/>
    </source>
</evidence>
<dbReference type="GO" id="GO:0005737">
    <property type="term" value="C:cytoplasm"/>
    <property type="evidence" value="ECO:0007669"/>
    <property type="project" value="InterPro"/>
</dbReference>
<dbReference type="OrthoDB" id="412814at2759"/>
<dbReference type="GO" id="GO:0030145">
    <property type="term" value="F:manganese ion binding"/>
    <property type="evidence" value="ECO:0007669"/>
    <property type="project" value="InterPro"/>
</dbReference>
<dbReference type="PROSITE" id="PS00631">
    <property type="entry name" value="CYTOSOL_AP"/>
    <property type="match status" value="1"/>
</dbReference>
<comment type="function">
    <text evidence="12">Cytosolic metallopeptidase that catalyzes the removal of unsubstituted N-terminal hydrophobic amino acids from various peptides. The presence of Zn(2+) ions is essential for the peptidase activity, and the association with other cofactors can modulate the substrate spectificity of the enzyme. For instance, in the presence of Mn(2+), it displays a specific Cys-Gly hydrolyzing activity of Cys-Gly-S-conjugates. Involved in the metabolism of glutathione and in the degradation of glutathione S-conjugates, which may play a role in the control of the cell redox status.</text>
</comment>
<protein>
    <recommendedName>
        <fullName evidence="2">Cytosol aminopeptidase</fullName>
        <ecNumber evidence="7">3.4.13.23</ecNumber>
    </recommendedName>
    <alternativeName>
        <fullName evidence="10">Cysteinylglycine-S-conjugate dipeptidase</fullName>
    </alternativeName>
    <alternativeName>
        <fullName evidence="11">Leucine aminopeptidase 3</fullName>
    </alternativeName>
    <alternativeName>
        <fullName evidence="9">Proline aminopeptidase</fullName>
    </alternativeName>
    <alternativeName>
        <fullName evidence="8">Prolyl aminopeptidase</fullName>
    </alternativeName>
</protein>
<proteinExistence type="inferred from homology"/>
<evidence type="ECO:0000256" key="7">
    <source>
        <dbReference type="ARBA" id="ARBA00023625"/>
    </source>
</evidence>
<evidence type="ECO:0000256" key="13">
    <source>
        <dbReference type="ARBA" id="ARBA00047881"/>
    </source>
</evidence>
<dbReference type="PRINTS" id="PR00481">
    <property type="entry name" value="LAMNOPPTDASE"/>
</dbReference>
<evidence type="ECO:0000256" key="3">
    <source>
        <dbReference type="ARBA" id="ARBA00022438"/>
    </source>
</evidence>
<evidence type="ECO:0000256" key="5">
    <source>
        <dbReference type="ARBA" id="ARBA00022801"/>
    </source>
</evidence>
<dbReference type="AlphaFoldDB" id="A0A7R8ZPB1"/>
<sequence length="495" mass="52891">MKGLVVGYYNCPADGTATVATASSRSLGLESKSSFTAQFDLVKANLKAGKARIFYGIHSSFSAVALAGLGPEDGGYSEREERDEKREAIRTAMAVASKDLREVGCSDVTIDPCGDPEAAAEGVYLSTFVFEELKEKKKQAITFQVLGRENPETLNLWSQGVIKAEAQNLARYLMEMPANLMTPTIFAQEAEKHLAPLGVRVQAHDREWAEKMSMGSFLSVSNGSHEPCVFLEMTYQKASNPSDPPIALVGKGITFDSGGTSLKVPSTLMDYMRADMGGGAVIVGALFAIATLKVPVNIKALIPLTENMPGGGATKVADVVYAMNGKAIQIMNTDAEGRLVLADALCYADTFSPRLVIDIATLTGAIGVALGAAACGVFTNSTSDWNKLRICGEQTGDRMWRMPLWEFYKKSMIDAADLGDVSNISSYGPGGGSCTAAGFLSIFTKCERWMHWDMAGVMHHTSANNLPHTGSGMSGRPTRTLIAFLQELASVPASK</sequence>
<accession>A0A7R8ZPB1</accession>
<evidence type="ECO:0000256" key="11">
    <source>
        <dbReference type="ARBA" id="ARBA00031564"/>
    </source>
</evidence>
<evidence type="ECO:0000256" key="12">
    <source>
        <dbReference type="ARBA" id="ARBA00045966"/>
    </source>
</evidence>
<dbReference type="PANTHER" id="PTHR11963">
    <property type="entry name" value="LEUCINE AMINOPEPTIDASE-RELATED"/>
    <property type="match status" value="1"/>
</dbReference>
<dbReference type="SUPFAM" id="SSF52949">
    <property type="entry name" value="Macro domain-like"/>
    <property type="match status" value="1"/>
</dbReference>
<evidence type="ECO:0000256" key="1">
    <source>
        <dbReference type="ARBA" id="ARBA00009528"/>
    </source>
</evidence>
<reference evidence="15" key="1">
    <citation type="submission" date="2020-11" db="EMBL/GenBank/DDBJ databases">
        <authorList>
            <person name="Tran Van P."/>
        </authorList>
    </citation>
    <scope>NUCLEOTIDE SEQUENCE</scope>
</reference>
<evidence type="ECO:0000256" key="10">
    <source>
        <dbReference type="ARBA" id="ARBA00030997"/>
    </source>
</evidence>
<dbReference type="GO" id="GO:0070006">
    <property type="term" value="F:metalloaminopeptidase activity"/>
    <property type="evidence" value="ECO:0007669"/>
    <property type="project" value="InterPro"/>
</dbReference>
<dbReference type="InterPro" id="IPR043472">
    <property type="entry name" value="Macro_dom-like"/>
</dbReference>
<dbReference type="Gene3D" id="3.40.220.10">
    <property type="entry name" value="Leucine Aminopeptidase, subunit E, domain 1"/>
    <property type="match status" value="1"/>
</dbReference>
<dbReference type="EMBL" id="OB661887">
    <property type="protein sequence ID" value="CAD7229135.1"/>
    <property type="molecule type" value="Genomic_DNA"/>
</dbReference>
<evidence type="ECO:0000313" key="15">
    <source>
        <dbReference type="EMBL" id="CAD7229135.1"/>
    </source>
</evidence>
<evidence type="ECO:0000256" key="4">
    <source>
        <dbReference type="ARBA" id="ARBA00022670"/>
    </source>
</evidence>
<dbReference type="Gene3D" id="3.40.630.10">
    <property type="entry name" value="Zn peptidases"/>
    <property type="match status" value="1"/>
</dbReference>
<organism evidence="15">
    <name type="scientific">Cyprideis torosa</name>
    <dbReference type="NCBI Taxonomy" id="163714"/>
    <lineage>
        <taxon>Eukaryota</taxon>
        <taxon>Metazoa</taxon>
        <taxon>Ecdysozoa</taxon>
        <taxon>Arthropoda</taxon>
        <taxon>Crustacea</taxon>
        <taxon>Oligostraca</taxon>
        <taxon>Ostracoda</taxon>
        <taxon>Podocopa</taxon>
        <taxon>Podocopida</taxon>
        <taxon>Cytherocopina</taxon>
        <taxon>Cytheroidea</taxon>
        <taxon>Cytherideidae</taxon>
        <taxon>Cyprideis</taxon>
    </lineage>
</organism>
<dbReference type="InterPro" id="IPR011356">
    <property type="entry name" value="Leucine_aapep/pepB"/>
</dbReference>
<dbReference type="EC" id="3.4.13.23" evidence="7"/>
<dbReference type="InterPro" id="IPR008283">
    <property type="entry name" value="Peptidase_M17_N"/>
</dbReference>
<name>A0A7R8ZPB1_9CRUS</name>
<evidence type="ECO:0000256" key="14">
    <source>
        <dbReference type="ARBA" id="ARBA00049107"/>
    </source>
</evidence>
<dbReference type="Pfam" id="PF02789">
    <property type="entry name" value="Peptidase_M17_N"/>
    <property type="match status" value="1"/>
</dbReference>
<keyword evidence="5" id="KW-0378">Hydrolase</keyword>
<dbReference type="GO" id="GO:0006508">
    <property type="term" value="P:proteolysis"/>
    <property type="evidence" value="ECO:0007669"/>
    <property type="project" value="UniProtKB-KW"/>
</dbReference>
<dbReference type="InterPro" id="IPR000819">
    <property type="entry name" value="Peptidase_M17_C"/>
</dbReference>
<dbReference type="Pfam" id="PF00883">
    <property type="entry name" value="Peptidase_M17"/>
    <property type="match status" value="1"/>
</dbReference>
<comment type="catalytic activity">
    <reaction evidence="6">
        <text>an S-substituted L-cysteinylglycine + H2O = an S-substituted L-cysteine + glycine</text>
        <dbReference type="Rhea" id="RHEA:60444"/>
        <dbReference type="ChEBI" id="CHEBI:15377"/>
        <dbReference type="ChEBI" id="CHEBI:57305"/>
        <dbReference type="ChEBI" id="CHEBI:58717"/>
        <dbReference type="ChEBI" id="CHEBI:143103"/>
        <dbReference type="EC" id="3.4.13.23"/>
    </reaction>
    <physiologicalReaction direction="left-to-right" evidence="6">
        <dbReference type="Rhea" id="RHEA:60445"/>
    </physiologicalReaction>
</comment>
<evidence type="ECO:0000256" key="2">
    <source>
        <dbReference type="ARBA" id="ARBA00014190"/>
    </source>
</evidence>
<dbReference type="SUPFAM" id="SSF53187">
    <property type="entry name" value="Zn-dependent exopeptidases"/>
    <property type="match status" value="1"/>
</dbReference>
<gene>
    <name evidence="15" type="ORF">CTOB1V02_LOCUS7008</name>
</gene>
<comment type="catalytic activity">
    <reaction evidence="14">
        <text>L-cysteinylglycine + H2O = L-cysteine + glycine</text>
        <dbReference type="Rhea" id="RHEA:28783"/>
        <dbReference type="ChEBI" id="CHEBI:15377"/>
        <dbReference type="ChEBI" id="CHEBI:35235"/>
        <dbReference type="ChEBI" id="CHEBI:57305"/>
        <dbReference type="ChEBI" id="CHEBI:61694"/>
    </reaction>
    <physiologicalReaction direction="left-to-right" evidence="14">
        <dbReference type="Rhea" id="RHEA:28784"/>
    </physiologicalReaction>
</comment>
<evidence type="ECO:0000256" key="9">
    <source>
        <dbReference type="ARBA" id="ARBA00030930"/>
    </source>
</evidence>
<dbReference type="CDD" id="cd00433">
    <property type="entry name" value="Peptidase_M17"/>
    <property type="match status" value="1"/>
</dbReference>
<evidence type="ECO:0000256" key="8">
    <source>
        <dbReference type="ARBA" id="ARBA00029605"/>
    </source>
</evidence>
<keyword evidence="3" id="KW-0031">Aminopeptidase</keyword>
<comment type="catalytic activity">
    <reaction evidence="13">
        <text>S-benzyl-L-cysteinylglycine + H2O = S-benzyl-L-cysteine + glycine</text>
        <dbReference type="Rhea" id="RHEA:62568"/>
        <dbReference type="ChEBI" id="CHEBI:15377"/>
        <dbReference type="ChEBI" id="CHEBI:57305"/>
        <dbReference type="ChEBI" id="CHEBI:145802"/>
        <dbReference type="ChEBI" id="CHEBI:145803"/>
    </reaction>
    <physiologicalReaction direction="left-to-right" evidence="13">
        <dbReference type="Rhea" id="RHEA:62569"/>
    </physiologicalReaction>
</comment>